<dbReference type="SUPFAM" id="SSF53335">
    <property type="entry name" value="S-adenosyl-L-methionine-dependent methyltransferases"/>
    <property type="match status" value="1"/>
</dbReference>
<evidence type="ECO:0008006" key="4">
    <source>
        <dbReference type="Google" id="ProtNLM"/>
    </source>
</evidence>
<protein>
    <recommendedName>
        <fullName evidence="4">Methyltransferase family protein</fullName>
    </recommendedName>
</protein>
<reference evidence="2" key="2">
    <citation type="submission" date="2021-12" db="EMBL/GenBank/DDBJ databases">
        <title>Resequencing data analysis of finger millet.</title>
        <authorList>
            <person name="Hatakeyama M."/>
            <person name="Aluri S."/>
            <person name="Balachadran M.T."/>
            <person name="Sivarajan S.R."/>
            <person name="Poveda L."/>
            <person name="Shimizu-Inatsugi R."/>
            <person name="Schlapbach R."/>
            <person name="Sreeman S.M."/>
            <person name="Shimizu K.K."/>
        </authorList>
    </citation>
    <scope>NUCLEOTIDE SEQUENCE</scope>
</reference>
<dbReference type="EMBL" id="BQKI01000018">
    <property type="protein sequence ID" value="GJN10865.1"/>
    <property type="molecule type" value="Genomic_DNA"/>
</dbReference>
<feature type="region of interest" description="Disordered" evidence="1">
    <location>
        <begin position="1"/>
        <end position="36"/>
    </location>
</feature>
<keyword evidence="3" id="KW-1185">Reference proteome</keyword>
<reference evidence="2" key="1">
    <citation type="journal article" date="2018" name="DNA Res.">
        <title>Multiple hybrid de novo genome assembly of finger millet, an orphan allotetraploid crop.</title>
        <authorList>
            <person name="Hatakeyama M."/>
            <person name="Aluri S."/>
            <person name="Balachadran M.T."/>
            <person name="Sivarajan S.R."/>
            <person name="Patrignani A."/>
            <person name="Gruter S."/>
            <person name="Poveda L."/>
            <person name="Shimizu-Inatsugi R."/>
            <person name="Baeten J."/>
            <person name="Francoijs K.J."/>
            <person name="Nataraja K.N."/>
            <person name="Reddy Y.A.N."/>
            <person name="Phadnis S."/>
            <person name="Ravikumar R.L."/>
            <person name="Schlapbach R."/>
            <person name="Sreeman S.M."/>
            <person name="Shimizu K.K."/>
        </authorList>
    </citation>
    <scope>NUCLEOTIDE SEQUENCE</scope>
</reference>
<dbReference type="GO" id="GO:0005634">
    <property type="term" value="C:nucleus"/>
    <property type="evidence" value="ECO:0007669"/>
    <property type="project" value="TreeGrafter"/>
</dbReference>
<dbReference type="InterPro" id="IPR038899">
    <property type="entry name" value="METTL22"/>
</dbReference>
<dbReference type="GO" id="GO:0008276">
    <property type="term" value="F:protein methyltransferase activity"/>
    <property type="evidence" value="ECO:0007669"/>
    <property type="project" value="InterPro"/>
</dbReference>
<dbReference type="Proteomes" id="UP001054889">
    <property type="component" value="Unassembled WGS sequence"/>
</dbReference>
<evidence type="ECO:0000256" key="1">
    <source>
        <dbReference type="SAM" id="MobiDB-lite"/>
    </source>
</evidence>
<dbReference type="PANTHER" id="PTHR23108:SF3">
    <property type="entry name" value="METHYLTRANSFERASE FAMILY PROTEIN"/>
    <property type="match status" value="1"/>
</dbReference>
<comment type="caution">
    <text evidence="2">The sequence shown here is derived from an EMBL/GenBank/DDBJ whole genome shotgun (WGS) entry which is preliminary data.</text>
</comment>
<organism evidence="2 3">
    <name type="scientific">Eleusine coracana subsp. coracana</name>
    <dbReference type="NCBI Taxonomy" id="191504"/>
    <lineage>
        <taxon>Eukaryota</taxon>
        <taxon>Viridiplantae</taxon>
        <taxon>Streptophyta</taxon>
        <taxon>Embryophyta</taxon>
        <taxon>Tracheophyta</taxon>
        <taxon>Spermatophyta</taxon>
        <taxon>Magnoliopsida</taxon>
        <taxon>Liliopsida</taxon>
        <taxon>Poales</taxon>
        <taxon>Poaceae</taxon>
        <taxon>PACMAD clade</taxon>
        <taxon>Chloridoideae</taxon>
        <taxon>Cynodonteae</taxon>
        <taxon>Eleusininae</taxon>
        <taxon>Eleusine</taxon>
    </lineage>
</organism>
<dbReference type="InterPro" id="IPR019410">
    <property type="entry name" value="Methyltransf_16"/>
</dbReference>
<proteinExistence type="predicted"/>
<evidence type="ECO:0000313" key="3">
    <source>
        <dbReference type="Proteomes" id="UP001054889"/>
    </source>
</evidence>
<dbReference type="Gene3D" id="3.40.50.150">
    <property type="entry name" value="Vaccinia Virus protein VP39"/>
    <property type="match status" value="1"/>
</dbReference>
<dbReference type="InterPro" id="IPR029063">
    <property type="entry name" value="SAM-dependent_MTases_sf"/>
</dbReference>
<evidence type="ECO:0000313" key="2">
    <source>
        <dbReference type="EMBL" id="GJN10865.1"/>
    </source>
</evidence>
<dbReference type="PANTHER" id="PTHR23108">
    <property type="entry name" value="METHYLTRANSFERASE-RELATED"/>
    <property type="match status" value="1"/>
</dbReference>
<accession>A0AAV5DK80</accession>
<sequence>MTPRPPFRYSRRRRRWPSEPAMADSGSPRKREEEEEDDVVCLDPSFFVDRSYEMTTFTFGSHVLNLFCLRAASTDYDLTGQLVWPGAVLMNDYLSEHPETVNGRSVIELGSGIGITGILCSRFCKKVVLTDHNDEVLEARMILQIINKNIEMQSCGNTGLLTAEKLEWGNYDHISNIINKHPVGFDIVLGADIYILSNYFTLIISKSFQQSSISYLFNTVEKIMQIQAGHCRFILAYVSRAKVYLIMLSLMTSMDVLVLKEAEKRGMHVKEVEGTRRTISNLEGVIYDITLK</sequence>
<name>A0AAV5DK80_ELECO</name>
<gene>
    <name evidence="2" type="primary">ga29001</name>
    <name evidence="2" type="ORF">PR202_ga29001</name>
</gene>
<dbReference type="AlphaFoldDB" id="A0AAV5DK80"/>
<dbReference type="FunFam" id="3.40.50.150:FF:000904">
    <property type="entry name" value="Protein N-lysine methyltransferase METTL21A"/>
    <property type="match status" value="1"/>
</dbReference>
<dbReference type="Pfam" id="PF10294">
    <property type="entry name" value="Methyltransf_16"/>
    <property type="match status" value="1"/>
</dbReference>